<name>A0A8S5MKS4_9CAUD</name>
<organism evidence="1">
    <name type="scientific">Siphoviridae sp. ctXZx16</name>
    <dbReference type="NCBI Taxonomy" id="2826371"/>
    <lineage>
        <taxon>Viruses</taxon>
        <taxon>Duplodnaviria</taxon>
        <taxon>Heunggongvirae</taxon>
        <taxon>Uroviricota</taxon>
        <taxon>Caudoviricetes</taxon>
    </lineage>
</organism>
<proteinExistence type="predicted"/>
<reference evidence="1" key="1">
    <citation type="journal article" date="2021" name="Proc. Natl. Acad. Sci. U.S.A.">
        <title>A Catalog of Tens of Thousands of Viruses from Human Metagenomes Reveals Hidden Associations with Chronic Diseases.</title>
        <authorList>
            <person name="Tisza M.J."/>
            <person name="Buck C.B."/>
        </authorList>
    </citation>
    <scope>NUCLEOTIDE SEQUENCE</scope>
    <source>
        <strain evidence="1">CtXZx16</strain>
    </source>
</reference>
<dbReference type="EMBL" id="BK014925">
    <property type="protein sequence ID" value="DAD82933.1"/>
    <property type="molecule type" value="Genomic_DNA"/>
</dbReference>
<accession>A0A8S5MKS4</accession>
<protein>
    <submittedName>
        <fullName evidence="1">Uncharacterized protein</fullName>
    </submittedName>
</protein>
<evidence type="ECO:0000313" key="1">
    <source>
        <dbReference type="EMBL" id="DAD82933.1"/>
    </source>
</evidence>
<sequence length="113" mass="13335">MKNEKYKDLGNTISVNISDNFQIVCMYKHYKDVPDDEYYKLYLYIRKEDIEIMDIIWDYAGYRLKLPNGVPSKIGISKYIRNLDKNGSLDTCKQNYNSLIDYIDIGIDVTENN</sequence>